<evidence type="ECO:0008006" key="4">
    <source>
        <dbReference type="Google" id="ProtNLM"/>
    </source>
</evidence>
<proteinExistence type="predicted"/>
<feature type="signal peptide" evidence="1">
    <location>
        <begin position="1"/>
        <end position="21"/>
    </location>
</feature>
<name>A0A7Y7PP41_9BACT</name>
<dbReference type="AlphaFoldDB" id="A0A7Y7PP41"/>
<evidence type="ECO:0000256" key="1">
    <source>
        <dbReference type="SAM" id="SignalP"/>
    </source>
</evidence>
<dbReference type="PROSITE" id="PS51257">
    <property type="entry name" value="PROKAR_LIPOPROTEIN"/>
    <property type="match status" value="1"/>
</dbReference>
<evidence type="ECO:0000313" key="3">
    <source>
        <dbReference type="Proteomes" id="UP000565521"/>
    </source>
</evidence>
<keyword evidence="3" id="KW-1185">Reference proteome</keyword>
<dbReference type="Proteomes" id="UP000565521">
    <property type="component" value="Unassembled WGS sequence"/>
</dbReference>
<comment type="caution">
    <text evidence="2">The sequence shown here is derived from an EMBL/GenBank/DDBJ whole genome shotgun (WGS) entry which is preliminary data.</text>
</comment>
<keyword evidence="1" id="KW-0732">Signal</keyword>
<dbReference type="RefSeq" id="WP_176908186.1">
    <property type="nucleotide sequence ID" value="NZ_JABKAU010000012.1"/>
</dbReference>
<protein>
    <recommendedName>
        <fullName evidence="4">Lipoprotein</fullName>
    </recommendedName>
</protein>
<sequence length="161" mass="17327">MKSVLTLLGGLLLTLAMSSCATREGEVENLQPCQSGPVAVTSLDKEYGCTSSRWINLSAGPAPVIIRSQAQFDQQATGECHPQIDFAKYDLVIGQQLQMNGGASASATYDYQLNCSDASRVLRVLLKPGVTLDLRTYTYHALVPKLGPAETVKVEVQVLPQ</sequence>
<reference evidence="2 3" key="1">
    <citation type="submission" date="2020-05" db="EMBL/GenBank/DDBJ databases">
        <title>Hymenobacter terrestris sp. nov. and Hymenobacter lapidiphilus sp. nov., isolated from regoliths in Antarctica.</title>
        <authorList>
            <person name="Sedlacek I."/>
            <person name="Pantucek R."/>
            <person name="Zeman M."/>
            <person name="Holochova P."/>
            <person name="Kralova S."/>
            <person name="Stankova E."/>
            <person name="Sedo O."/>
            <person name="Micenkova L."/>
            <person name="Svec P."/>
            <person name="Gupta V."/>
            <person name="Sood U."/>
            <person name="Korpole U.S."/>
            <person name="Lal R."/>
        </authorList>
    </citation>
    <scope>NUCLEOTIDE SEQUENCE [LARGE SCALE GENOMIC DNA]</scope>
    <source>
        <strain evidence="2 3">P5342</strain>
    </source>
</reference>
<gene>
    <name evidence="2" type="ORF">HW554_08670</name>
</gene>
<accession>A0A7Y7PP41</accession>
<feature type="chain" id="PRO_5030922109" description="Lipoprotein" evidence="1">
    <location>
        <begin position="22"/>
        <end position="161"/>
    </location>
</feature>
<evidence type="ECO:0000313" key="2">
    <source>
        <dbReference type="EMBL" id="NVO31277.1"/>
    </source>
</evidence>
<organism evidence="2 3">
    <name type="scientific">Hymenobacter lapidiphilus</name>
    <dbReference type="NCBI Taxonomy" id="2608003"/>
    <lineage>
        <taxon>Bacteria</taxon>
        <taxon>Pseudomonadati</taxon>
        <taxon>Bacteroidota</taxon>
        <taxon>Cytophagia</taxon>
        <taxon>Cytophagales</taxon>
        <taxon>Hymenobacteraceae</taxon>
        <taxon>Hymenobacter</taxon>
    </lineage>
</organism>
<dbReference type="EMBL" id="JABKAU010000012">
    <property type="protein sequence ID" value="NVO31277.1"/>
    <property type="molecule type" value="Genomic_DNA"/>
</dbReference>